<dbReference type="Proteomes" id="UP001596303">
    <property type="component" value="Unassembled WGS sequence"/>
</dbReference>
<accession>A0ABW1SDJ3</accession>
<evidence type="ECO:0000313" key="3">
    <source>
        <dbReference type="EMBL" id="MFC6199690.1"/>
    </source>
</evidence>
<dbReference type="RefSeq" id="WP_377381000.1">
    <property type="nucleotide sequence ID" value="NZ_JBHSSW010000066.1"/>
</dbReference>
<feature type="domain" description="NAD-dependent epimerase/dehydratase" evidence="2">
    <location>
        <begin position="4"/>
        <end position="252"/>
    </location>
</feature>
<dbReference type="SUPFAM" id="SSF51735">
    <property type="entry name" value="NAD(P)-binding Rossmann-fold domains"/>
    <property type="match status" value="1"/>
</dbReference>
<dbReference type="EMBL" id="JBHSSW010000066">
    <property type="protein sequence ID" value="MFC6199690.1"/>
    <property type="molecule type" value="Genomic_DNA"/>
</dbReference>
<dbReference type="InterPro" id="IPR036291">
    <property type="entry name" value="NAD(P)-bd_dom_sf"/>
</dbReference>
<proteinExistence type="predicted"/>
<keyword evidence="4" id="KW-1185">Reference proteome</keyword>
<evidence type="ECO:0000313" key="4">
    <source>
        <dbReference type="Proteomes" id="UP001596303"/>
    </source>
</evidence>
<protein>
    <submittedName>
        <fullName evidence="3">NAD-dependent epimerase/dehydratase family protein</fullName>
    </submittedName>
</protein>
<dbReference type="PANTHER" id="PTHR43574">
    <property type="entry name" value="EPIMERASE-RELATED"/>
    <property type="match status" value="1"/>
</dbReference>
<sequence>MKCIVTGAAGFIGYHLCEKLLSEGYEVVGIDNLNTYYATSLKQARLDRLEAHKNFRFYLVDIAEYGALAALPDRKDVDVFVHLAAQAGVRNSLVNPFDYVQSNLVGQVSMLEFCRHAPKLQRIVYASSSSVYGDEHNPPFHEDVRISQPKSLYAATKAADELLSASYSSLFDIPQIGLRFFTVYGAWGRPDMAYWIFADKILKGEPIQVFNHGKMRRDFTYIDDIIAGLMATITQQVDFTPGQPPHKLYNIGNNRPIQLMKMIETIEDALGIEAQKDFLPMQAGDVKDTCADISAIQNDFGFQASTPLEVGLPKFVEWFRDYRNG</sequence>
<dbReference type="InterPro" id="IPR001509">
    <property type="entry name" value="Epimerase_deHydtase"/>
</dbReference>
<dbReference type="PRINTS" id="PR01713">
    <property type="entry name" value="NUCEPIMERASE"/>
</dbReference>
<evidence type="ECO:0000256" key="1">
    <source>
        <dbReference type="ARBA" id="ARBA00023027"/>
    </source>
</evidence>
<dbReference type="Gene3D" id="3.40.50.720">
    <property type="entry name" value="NAD(P)-binding Rossmann-like Domain"/>
    <property type="match status" value="1"/>
</dbReference>
<gene>
    <name evidence="3" type="ORF">ACFQDM_16545</name>
</gene>
<name>A0ABW1SDJ3_9PROT</name>
<reference evidence="4" key="1">
    <citation type="journal article" date="2019" name="Int. J. Syst. Evol. Microbiol.">
        <title>The Global Catalogue of Microorganisms (GCM) 10K type strain sequencing project: providing services to taxonomists for standard genome sequencing and annotation.</title>
        <authorList>
            <consortium name="The Broad Institute Genomics Platform"/>
            <consortium name="The Broad Institute Genome Sequencing Center for Infectious Disease"/>
            <person name="Wu L."/>
            <person name="Ma J."/>
        </authorList>
    </citation>
    <scope>NUCLEOTIDE SEQUENCE [LARGE SCALE GENOMIC DNA]</scope>
    <source>
        <strain evidence="4">CGMCC-1.15741</strain>
    </source>
</reference>
<organism evidence="3 4">
    <name type="scientific">Ponticaulis profundi</name>
    <dbReference type="NCBI Taxonomy" id="2665222"/>
    <lineage>
        <taxon>Bacteria</taxon>
        <taxon>Pseudomonadati</taxon>
        <taxon>Pseudomonadota</taxon>
        <taxon>Alphaproteobacteria</taxon>
        <taxon>Hyphomonadales</taxon>
        <taxon>Hyphomonadaceae</taxon>
        <taxon>Ponticaulis</taxon>
    </lineage>
</organism>
<evidence type="ECO:0000259" key="2">
    <source>
        <dbReference type="Pfam" id="PF01370"/>
    </source>
</evidence>
<dbReference type="Gene3D" id="3.90.25.10">
    <property type="entry name" value="UDP-galactose 4-epimerase, domain 1"/>
    <property type="match status" value="1"/>
</dbReference>
<comment type="caution">
    <text evidence="3">The sequence shown here is derived from an EMBL/GenBank/DDBJ whole genome shotgun (WGS) entry which is preliminary data.</text>
</comment>
<keyword evidence="1" id="KW-0520">NAD</keyword>
<dbReference type="Pfam" id="PF01370">
    <property type="entry name" value="Epimerase"/>
    <property type="match status" value="1"/>
</dbReference>